<protein>
    <recommendedName>
        <fullName evidence="7">Amidophosphoribosyltransferase</fullName>
        <shortName evidence="7">ATase</shortName>
        <ecNumber evidence="7">2.4.2.14</ecNumber>
    </recommendedName>
    <alternativeName>
        <fullName evidence="7">Glutamine phosphoribosylpyrophosphate amidotransferase</fullName>
        <shortName evidence="7">GPATase</shortName>
    </alternativeName>
</protein>
<dbReference type="InterPro" id="IPR029057">
    <property type="entry name" value="PRTase-like"/>
</dbReference>
<gene>
    <name evidence="7" type="primary">purF</name>
    <name evidence="13" type="ORF">FKZ61_10190</name>
</gene>
<dbReference type="CDD" id="cd00715">
    <property type="entry name" value="GPATase_N"/>
    <property type="match status" value="1"/>
</dbReference>
<feature type="active site" description="Nucleophile" evidence="7 9">
    <location>
        <position position="11"/>
    </location>
</feature>
<dbReference type="GO" id="GO:0009113">
    <property type="term" value="P:purine nucleobase biosynthetic process"/>
    <property type="evidence" value="ECO:0007669"/>
    <property type="project" value="UniProtKB-UniRule"/>
</dbReference>
<keyword evidence="5 7" id="KW-0658">Purine biosynthesis</keyword>
<evidence type="ECO:0000256" key="5">
    <source>
        <dbReference type="ARBA" id="ARBA00022755"/>
    </source>
</evidence>
<keyword evidence="7" id="KW-0004">4Fe-4S</keyword>
<dbReference type="Pfam" id="PF13522">
    <property type="entry name" value="GATase_6"/>
    <property type="match status" value="1"/>
</dbReference>
<evidence type="ECO:0000256" key="6">
    <source>
        <dbReference type="ARBA" id="ARBA00022962"/>
    </source>
</evidence>
<feature type="binding site" evidence="7 10">
    <location>
        <position position="355"/>
    </location>
    <ligand>
        <name>Mg(2+)</name>
        <dbReference type="ChEBI" id="CHEBI:18420"/>
    </ligand>
</feature>
<sequence length="473" mass="52058">MYSDDKLHEECGIFGIYAPDREAARRTFFGLYALQHRGQEGAGIVSCDGRMAHIHKGMGLVSQVFNEENLRYLQGHMAIGHTRYSTTGSTKLRNTQPYILETLDGPLAIGHNGNLINAPQLRRELLERGVGLQTSTDSEVIIHLLAGAGGPDWPTRIRIMMAKAEGAYSLVILTREAIYGVRDPWGLRPLVLGELEGGHVLASESCAFATIGARMIREIQPGEIVRLDHNGYEIMQGAPPQKLAFCTFEQIYFARPDSVLNGRLVHQVRQKLGRQLAKEAPVKADIVIPVPDSGTPHAIGYAQKSGIPYSEGLIKSRYIGRTFIEPTDQLRKVGVAMKFNPLPDNLKGRRVIMVDDSIVRGNTSGPLVQLLRDAGAREVHVRVACPPIKFPCFMGVDMATQAELIAANKSIDEICEHIGADSLAFLSISGMMKALKATDGYCNACFTGEYPFQTPIPLIELQEKEKFPQVWGN</sequence>
<dbReference type="PANTHER" id="PTHR11907">
    <property type="entry name" value="AMIDOPHOSPHORIBOSYLTRANSFERASE"/>
    <property type="match status" value="1"/>
</dbReference>
<comment type="function">
    <text evidence="7">Catalyzes the formation of phosphoribosylamine from phosphoribosylpyrophosphate (PRPP) and glutamine.</text>
</comment>
<dbReference type="EC" id="2.4.2.14" evidence="7"/>
<proteinExistence type="inferred from homology"/>
<dbReference type="SUPFAM" id="SSF53271">
    <property type="entry name" value="PRTase-like"/>
    <property type="match status" value="1"/>
</dbReference>
<organism evidence="13 14">
    <name type="scientific">Litorilinea aerophila</name>
    <dbReference type="NCBI Taxonomy" id="1204385"/>
    <lineage>
        <taxon>Bacteria</taxon>
        <taxon>Bacillati</taxon>
        <taxon>Chloroflexota</taxon>
        <taxon>Caldilineae</taxon>
        <taxon>Caldilineales</taxon>
        <taxon>Caldilineaceae</taxon>
        <taxon>Litorilinea</taxon>
    </lineage>
</organism>
<evidence type="ECO:0000256" key="11">
    <source>
        <dbReference type="PIRSR" id="PIRSR000485-3"/>
    </source>
</evidence>
<dbReference type="GO" id="GO:0051539">
    <property type="term" value="F:4 iron, 4 sulfur cluster binding"/>
    <property type="evidence" value="ECO:0007669"/>
    <property type="project" value="UniProtKB-KW"/>
</dbReference>
<name>A0A540VGA6_9CHLR</name>
<evidence type="ECO:0000313" key="13">
    <source>
        <dbReference type="EMBL" id="TQE95800.1"/>
    </source>
</evidence>
<dbReference type="Pfam" id="PF00156">
    <property type="entry name" value="Pribosyltran"/>
    <property type="match status" value="1"/>
</dbReference>
<feature type="binding site" evidence="7 10">
    <location>
        <position position="293"/>
    </location>
    <ligand>
        <name>Mg(2+)</name>
        <dbReference type="ChEBI" id="CHEBI:18420"/>
    </ligand>
</feature>
<feature type="binding site" evidence="7 10">
    <location>
        <position position="356"/>
    </location>
    <ligand>
        <name>Mg(2+)</name>
        <dbReference type="ChEBI" id="CHEBI:18420"/>
    </ligand>
</feature>
<dbReference type="NCBIfam" id="TIGR01134">
    <property type="entry name" value="purF"/>
    <property type="match status" value="1"/>
</dbReference>
<evidence type="ECO:0000256" key="3">
    <source>
        <dbReference type="ARBA" id="ARBA00022676"/>
    </source>
</evidence>
<dbReference type="Gene3D" id="3.40.50.2020">
    <property type="match status" value="1"/>
</dbReference>
<evidence type="ECO:0000256" key="7">
    <source>
        <dbReference type="HAMAP-Rule" id="MF_01931"/>
    </source>
</evidence>
<keyword evidence="7 11" id="KW-0408">Iron</keyword>
<keyword evidence="3 7" id="KW-0328">Glycosyltransferase</keyword>
<dbReference type="AlphaFoldDB" id="A0A540VGA6"/>
<evidence type="ECO:0000259" key="12">
    <source>
        <dbReference type="PROSITE" id="PS51278"/>
    </source>
</evidence>
<comment type="cofactor">
    <cofactor evidence="7 10">
        <name>Mg(2+)</name>
        <dbReference type="ChEBI" id="CHEBI:18420"/>
    </cofactor>
    <text evidence="7 10">Binds 1 Mg(2+) ion per subunit.</text>
</comment>
<feature type="binding site" evidence="7 11">
    <location>
        <position position="442"/>
    </location>
    <ligand>
        <name>[4Fe-4S] cluster</name>
        <dbReference type="ChEBI" id="CHEBI:49883"/>
    </ligand>
</feature>
<dbReference type="SUPFAM" id="SSF56235">
    <property type="entry name" value="N-terminal nucleophile aminohydrolases (Ntn hydrolases)"/>
    <property type="match status" value="1"/>
</dbReference>
<comment type="pathway">
    <text evidence="1 7 8">Purine metabolism; IMP biosynthesis via de novo pathway; N(1)-(5-phospho-D-ribosyl)glycinamide from 5-phospho-alpha-D-ribose 1-diphosphate: step 1/2.</text>
</comment>
<evidence type="ECO:0000256" key="9">
    <source>
        <dbReference type="PIRSR" id="PIRSR000485-1"/>
    </source>
</evidence>
<feature type="domain" description="Glutamine amidotransferase type-2" evidence="12">
    <location>
        <begin position="11"/>
        <end position="230"/>
    </location>
</feature>
<dbReference type="InterPro" id="IPR029055">
    <property type="entry name" value="Ntn_hydrolases_N"/>
</dbReference>
<dbReference type="CDD" id="cd06223">
    <property type="entry name" value="PRTases_typeI"/>
    <property type="match status" value="1"/>
</dbReference>
<keyword evidence="7 10" id="KW-0460">Magnesium</keyword>
<dbReference type="FunCoup" id="A0A540VGA6">
    <property type="interactions" value="420"/>
</dbReference>
<evidence type="ECO:0000256" key="2">
    <source>
        <dbReference type="ARBA" id="ARBA00010138"/>
    </source>
</evidence>
<dbReference type="Proteomes" id="UP000317371">
    <property type="component" value="Unassembled WGS sequence"/>
</dbReference>
<evidence type="ECO:0000256" key="1">
    <source>
        <dbReference type="ARBA" id="ARBA00005209"/>
    </source>
</evidence>
<feature type="binding site" evidence="7 11">
    <location>
        <position position="246"/>
    </location>
    <ligand>
        <name>[4Fe-4S] cluster</name>
        <dbReference type="ChEBI" id="CHEBI:49883"/>
    </ligand>
</feature>
<keyword evidence="7 11" id="KW-0411">Iron-sulfur</keyword>
<dbReference type="InterPro" id="IPR017932">
    <property type="entry name" value="GATase_2_dom"/>
</dbReference>
<dbReference type="InterPro" id="IPR000836">
    <property type="entry name" value="PRTase_dom"/>
</dbReference>
<evidence type="ECO:0000256" key="8">
    <source>
        <dbReference type="PIRNR" id="PIRNR000485"/>
    </source>
</evidence>
<comment type="catalytic activity">
    <reaction evidence="7 8">
        <text>5-phospho-beta-D-ribosylamine + L-glutamate + diphosphate = 5-phospho-alpha-D-ribose 1-diphosphate + L-glutamine + H2O</text>
        <dbReference type="Rhea" id="RHEA:14905"/>
        <dbReference type="ChEBI" id="CHEBI:15377"/>
        <dbReference type="ChEBI" id="CHEBI:29985"/>
        <dbReference type="ChEBI" id="CHEBI:33019"/>
        <dbReference type="ChEBI" id="CHEBI:58017"/>
        <dbReference type="ChEBI" id="CHEBI:58359"/>
        <dbReference type="ChEBI" id="CHEBI:58681"/>
        <dbReference type="EC" id="2.4.2.14"/>
    </reaction>
</comment>
<dbReference type="GO" id="GO:0004044">
    <property type="term" value="F:amidophosphoribosyltransferase activity"/>
    <property type="evidence" value="ECO:0007669"/>
    <property type="project" value="UniProtKB-UniRule"/>
</dbReference>
<evidence type="ECO:0000256" key="10">
    <source>
        <dbReference type="PIRSR" id="PIRSR000485-2"/>
    </source>
</evidence>
<comment type="caution">
    <text evidence="13">The sequence shown here is derived from an EMBL/GenBank/DDBJ whole genome shotgun (WGS) entry which is preliminary data.</text>
</comment>
<keyword evidence="4 7" id="KW-0808">Transferase</keyword>
<dbReference type="RefSeq" id="WP_141610023.1">
    <property type="nucleotide sequence ID" value="NZ_VIGC02000011.1"/>
</dbReference>
<comment type="similarity">
    <text evidence="2 7 8">In the C-terminal section; belongs to the purine/pyrimidine phosphoribosyltransferase family.</text>
</comment>
<keyword evidence="7 10" id="KW-0479">Metal-binding</keyword>
<reference evidence="13 14" key="1">
    <citation type="submission" date="2019-06" db="EMBL/GenBank/DDBJ databases">
        <title>Genome sequence of Litorilinea aerophila BAA-2444.</title>
        <authorList>
            <person name="Maclea K.S."/>
            <person name="Maurais E.G."/>
            <person name="Iannazzi L.C."/>
        </authorList>
    </citation>
    <scope>NUCLEOTIDE SEQUENCE [LARGE SCALE GENOMIC DNA]</scope>
    <source>
        <strain evidence="13 14">ATCC BAA-2444</strain>
    </source>
</reference>
<dbReference type="OrthoDB" id="9801213at2"/>
<dbReference type="PIRSF" id="PIRSF000485">
    <property type="entry name" value="Amd_phspho_trans"/>
    <property type="match status" value="1"/>
</dbReference>
<evidence type="ECO:0000313" key="14">
    <source>
        <dbReference type="Proteomes" id="UP000317371"/>
    </source>
</evidence>
<dbReference type="InterPro" id="IPR035584">
    <property type="entry name" value="PurF_N"/>
</dbReference>
<dbReference type="GO" id="GO:0006189">
    <property type="term" value="P:'de novo' IMP biosynthetic process"/>
    <property type="evidence" value="ECO:0007669"/>
    <property type="project" value="UniProtKB-UniRule"/>
</dbReference>
<dbReference type="EMBL" id="VIGC01000011">
    <property type="protein sequence ID" value="TQE95800.1"/>
    <property type="molecule type" value="Genomic_DNA"/>
</dbReference>
<accession>A0A540VGA6</accession>
<dbReference type="InParanoid" id="A0A540VGA6"/>
<feature type="binding site" evidence="7 11">
    <location>
        <position position="392"/>
    </location>
    <ligand>
        <name>[4Fe-4S] cluster</name>
        <dbReference type="ChEBI" id="CHEBI:49883"/>
    </ligand>
</feature>
<feature type="binding site" evidence="7 11">
    <location>
        <position position="445"/>
    </location>
    <ligand>
        <name>[4Fe-4S] cluster</name>
        <dbReference type="ChEBI" id="CHEBI:49883"/>
    </ligand>
</feature>
<dbReference type="HAMAP" id="MF_01931">
    <property type="entry name" value="PurF"/>
    <property type="match status" value="1"/>
</dbReference>
<evidence type="ECO:0000256" key="4">
    <source>
        <dbReference type="ARBA" id="ARBA00022679"/>
    </source>
</evidence>
<dbReference type="GO" id="GO:0000287">
    <property type="term" value="F:magnesium ion binding"/>
    <property type="evidence" value="ECO:0007669"/>
    <property type="project" value="UniProtKB-UniRule"/>
</dbReference>
<keyword evidence="6 7" id="KW-0315">Glutamine amidotransferase</keyword>
<dbReference type="UniPathway" id="UPA00074">
    <property type="reaction ID" value="UER00124"/>
</dbReference>
<dbReference type="Gene3D" id="3.60.20.10">
    <property type="entry name" value="Glutamine Phosphoribosylpyrophosphate, subunit 1, domain 1"/>
    <property type="match status" value="1"/>
</dbReference>
<keyword evidence="14" id="KW-1185">Reference proteome</keyword>
<dbReference type="InterPro" id="IPR005854">
    <property type="entry name" value="PurF"/>
</dbReference>
<comment type="cofactor">
    <cofactor evidence="7 11">
        <name>[4Fe-4S] cluster</name>
        <dbReference type="ChEBI" id="CHEBI:49883"/>
    </cofactor>
    <text evidence="7 11">Binds 1 [4Fe-4S] cluster per subunit.</text>
</comment>
<dbReference type="PROSITE" id="PS51278">
    <property type="entry name" value="GATASE_TYPE_2"/>
    <property type="match status" value="1"/>
</dbReference>